<accession>A0A428Z0W8</accession>
<name>A0A428Z0W8_KIBAR</name>
<organism evidence="1 2">
    <name type="scientific">Kibdelosporangium aridum</name>
    <dbReference type="NCBI Taxonomy" id="2030"/>
    <lineage>
        <taxon>Bacteria</taxon>
        <taxon>Bacillati</taxon>
        <taxon>Actinomycetota</taxon>
        <taxon>Actinomycetes</taxon>
        <taxon>Pseudonocardiales</taxon>
        <taxon>Pseudonocardiaceae</taxon>
        <taxon>Kibdelosporangium</taxon>
    </lineage>
</organism>
<evidence type="ECO:0000313" key="2">
    <source>
        <dbReference type="Proteomes" id="UP000287547"/>
    </source>
</evidence>
<dbReference type="Gene3D" id="2.60.20.30">
    <property type="match status" value="1"/>
</dbReference>
<evidence type="ECO:0000313" key="1">
    <source>
        <dbReference type="EMBL" id="RSM78156.1"/>
    </source>
</evidence>
<sequence>MVIGAIAITTTLAITSPAASVPTAPKSAIPGTSKFLAFPGPEFSGEPQVISSCHSHDIIHHGSYQWYGYGQDGQMFERGRHVWTLNSDQFTRQATPFGWDRIYIIC</sequence>
<reference evidence="1 2" key="1">
    <citation type="submission" date="2018-05" db="EMBL/GenBank/DDBJ databases">
        <title>Evolution of GPA BGCs.</title>
        <authorList>
            <person name="Waglechner N."/>
            <person name="Wright G.D."/>
        </authorList>
    </citation>
    <scope>NUCLEOTIDE SEQUENCE [LARGE SCALE GENOMIC DNA]</scope>
    <source>
        <strain evidence="1 2">A82846</strain>
    </source>
</reference>
<gene>
    <name evidence="1" type="ORF">DMH04_33895</name>
</gene>
<dbReference type="InterPro" id="IPR015791">
    <property type="entry name" value="Antimic/Inh_G_crystallin-like"/>
</dbReference>
<proteinExistence type="predicted"/>
<dbReference type="Proteomes" id="UP000287547">
    <property type="component" value="Unassembled WGS sequence"/>
</dbReference>
<comment type="caution">
    <text evidence="1">The sequence shown here is derived from an EMBL/GenBank/DDBJ whole genome shotgun (WGS) entry which is preliminary data.</text>
</comment>
<dbReference type="AlphaFoldDB" id="A0A428Z0W8"/>
<dbReference type="EMBL" id="QHKI01000037">
    <property type="protein sequence ID" value="RSM78156.1"/>
    <property type="molecule type" value="Genomic_DNA"/>
</dbReference>
<protein>
    <submittedName>
        <fullName evidence="1">Uncharacterized protein</fullName>
    </submittedName>
</protein>